<feature type="domain" description="C2H2-type" evidence="10">
    <location>
        <begin position="274"/>
        <end position="302"/>
    </location>
</feature>
<dbReference type="SMART" id="SM00355">
    <property type="entry name" value="ZnF_C2H2"/>
    <property type="match status" value="9"/>
</dbReference>
<dbReference type="Gene3D" id="3.40.1800.20">
    <property type="match status" value="1"/>
</dbReference>
<dbReference type="InterPro" id="IPR036236">
    <property type="entry name" value="Znf_C2H2_sf"/>
</dbReference>
<comment type="caution">
    <text evidence="12">The sequence shown here is derived from an EMBL/GenBank/DDBJ whole genome shotgun (WGS) entry which is preliminary data.</text>
</comment>
<feature type="binding site" evidence="8">
    <location>
        <position position="51"/>
    </location>
    <ligand>
        <name>Zn(2+)</name>
        <dbReference type="ChEBI" id="CHEBI:29105"/>
    </ligand>
</feature>
<keyword evidence="6" id="KW-0539">Nucleus</keyword>
<dbReference type="FunFam" id="3.30.160.60:FF:000624">
    <property type="entry name" value="zinc finger protein 697"/>
    <property type="match status" value="1"/>
</dbReference>
<sequence>MEKMCRLCLTVPLQNMNELTDGCDVLTKLTSCMNIQINLSNTLPSHVCNSCIKQIDDVYMFHKVICDNQKRLQDLTTNSQALDFFNGCVTTEVLIKEEKDATKNSAINQDNYDNYLSEDEVNLFTLKQEKEQTKPKTKSKKHKKNNKEKKPVRIKQKYESYTFKCLMCLQNCDSQIDLKNHYYKHSYVGNDKGQENEFDINRGSNKKTEKCIAKLHNESKCKCENIDNCKCLRKDVDKMKGLDNKPFICKLCGRTYKTVYEIMCHARAHDGPKLHCSLKCGFSTAYKGALKEHERRHGNPDYKYTCESCGKGFHVKTWYYQHLNVHNGLKPFVCDICGVGFHMDRYLSAHRSKVHKKSTSTKRHICVKCLLPCDSRDSLKRHMEEHGIKTSYLCDLCGKVFANAQHLKCHKNIHLGVKPYSCSICKKSFAKKFNLGIHERTHTGERSHACHICGKYFVQRSTLSRHNRRHHPELNKGASLPEAVATT</sequence>
<dbReference type="InterPro" id="IPR013087">
    <property type="entry name" value="Znf_C2H2_type"/>
</dbReference>
<evidence type="ECO:0000256" key="4">
    <source>
        <dbReference type="ARBA" id="ARBA00022771"/>
    </source>
</evidence>
<comment type="subcellular location">
    <subcellularLocation>
        <location evidence="1">Nucleus</location>
    </subcellularLocation>
</comment>
<feature type="binding site" evidence="8">
    <location>
        <position position="48"/>
    </location>
    <ligand>
        <name>Zn(2+)</name>
        <dbReference type="ChEBI" id="CHEBI:29105"/>
    </ligand>
</feature>
<dbReference type="PANTHER" id="PTHR24379:SF121">
    <property type="entry name" value="C2H2-TYPE DOMAIN-CONTAINING PROTEIN"/>
    <property type="match status" value="1"/>
</dbReference>
<dbReference type="SMART" id="SM00868">
    <property type="entry name" value="zf-AD"/>
    <property type="match status" value="1"/>
</dbReference>
<feature type="domain" description="C2H2-type" evidence="10">
    <location>
        <begin position="392"/>
        <end position="419"/>
    </location>
</feature>
<dbReference type="Gene3D" id="3.30.160.60">
    <property type="entry name" value="Classic Zinc Finger"/>
    <property type="match status" value="5"/>
</dbReference>
<feature type="binding site" evidence="8">
    <location>
        <position position="5"/>
    </location>
    <ligand>
        <name>Zn(2+)</name>
        <dbReference type="ChEBI" id="CHEBI:29105"/>
    </ligand>
</feature>
<dbReference type="FunFam" id="3.30.160.60:FF:000744">
    <property type="entry name" value="zinc finger E-box-binding homeobox 1"/>
    <property type="match status" value="1"/>
</dbReference>
<proteinExistence type="predicted"/>
<dbReference type="SUPFAM" id="SSF57716">
    <property type="entry name" value="Glucocorticoid receptor-like (DNA-binding domain)"/>
    <property type="match status" value="1"/>
</dbReference>
<dbReference type="EMBL" id="JH668335">
    <property type="protein sequence ID" value="KAG6446619.1"/>
    <property type="molecule type" value="Genomic_DNA"/>
</dbReference>
<keyword evidence="5 8" id="KW-0862">Zinc</keyword>
<dbReference type="Pfam" id="PF00096">
    <property type="entry name" value="zf-C2H2"/>
    <property type="match status" value="2"/>
</dbReference>
<dbReference type="PROSITE" id="PS51915">
    <property type="entry name" value="ZAD"/>
    <property type="match status" value="1"/>
</dbReference>
<evidence type="ECO:0000313" key="12">
    <source>
        <dbReference type="EMBL" id="KAG6446619.1"/>
    </source>
</evidence>
<dbReference type="AlphaFoldDB" id="A0A921YXE1"/>
<reference evidence="12" key="1">
    <citation type="journal article" date="2016" name="Insect Biochem. Mol. Biol.">
        <title>Multifaceted biological insights from a draft genome sequence of the tobacco hornworm moth, Manduca sexta.</title>
        <authorList>
            <person name="Kanost M.R."/>
            <person name="Arrese E.L."/>
            <person name="Cao X."/>
            <person name="Chen Y.R."/>
            <person name="Chellapilla S."/>
            <person name="Goldsmith M.R."/>
            <person name="Grosse-Wilde E."/>
            <person name="Heckel D.G."/>
            <person name="Herndon N."/>
            <person name="Jiang H."/>
            <person name="Papanicolaou A."/>
            <person name="Qu J."/>
            <person name="Soulages J.L."/>
            <person name="Vogel H."/>
            <person name="Walters J."/>
            <person name="Waterhouse R.M."/>
            <person name="Ahn S.J."/>
            <person name="Almeida F.C."/>
            <person name="An C."/>
            <person name="Aqrawi P."/>
            <person name="Bretschneider A."/>
            <person name="Bryant W.B."/>
            <person name="Bucks S."/>
            <person name="Chao H."/>
            <person name="Chevignon G."/>
            <person name="Christen J.M."/>
            <person name="Clarke D.F."/>
            <person name="Dittmer N.T."/>
            <person name="Ferguson L.C.F."/>
            <person name="Garavelou S."/>
            <person name="Gordon K.H.J."/>
            <person name="Gunaratna R.T."/>
            <person name="Han Y."/>
            <person name="Hauser F."/>
            <person name="He Y."/>
            <person name="Heidel-Fischer H."/>
            <person name="Hirsh A."/>
            <person name="Hu Y."/>
            <person name="Jiang H."/>
            <person name="Kalra D."/>
            <person name="Klinner C."/>
            <person name="Konig C."/>
            <person name="Kovar C."/>
            <person name="Kroll A.R."/>
            <person name="Kuwar S.S."/>
            <person name="Lee S.L."/>
            <person name="Lehman R."/>
            <person name="Li K."/>
            <person name="Li Z."/>
            <person name="Liang H."/>
            <person name="Lovelace S."/>
            <person name="Lu Z."/>
            <person name="Mansfield J.H."/>
            <person name="McCulloch K.J."/>
            <person name="Mathew T."/>
            <person name="Morton B."/>
            <person name="Muzny D.M."/>
            <person name="Neunemann D."/>
            <person name="Ongeri F."/>
            <person name="Pauchet Y."/>
            <person name="Pu L.L."/>
            <person name="Pyrousis I."/>
            <person name="Rao X.J."/>
            <person name="Redding A."/>
            <person name="Roesel C."/>
            <person name="Sanchez-Gracia A."/>
            <person name="Schaack S."/>
            <person name="Shukla A."/>
            <person name="Tetreau G."/>
            <person name="Wang Y."/>
            <person name="Xiong G.H."/>
            <person name="Traut W."/>
            <person name="Walsh T.K."/>
            <person name="Worley K.C."/>
            <person name="Wu D."/>
            <person name="Wu W."/>
            <person name="Wu Y.Q."/>
            <person name="Zhang X."/>
            <person name="Zou Z."/>
            <person name="Zucker H."/>
            <person name="Briscoe A.D."/>
            <person name="Burmester T."/>
            <person name="Clem R.J."/>
            <person name="Feyereisen R."/>
            <person name="Grimmelikhuijzen C.J.P."/>
            <person name="Hamodrakas S.J."/>
            <person name="Hansson B.S."/>
            <person name="Huguet E."/>
            <person name="Jermiin L.S."/>
            <person name="Lan Q."/>
            <person name="Lehman H.K."/>
            <person name="Lorenzen M."/>
            <person name="Merzendorfer H."/>
            <person name="Michalopoulos I."/>
            <person name="Morton D.B."/>
            <person name="Muthukrishnan S."/>
            <person name="Oakeshott J.G."/>
            <person name="Palmer W."/>
            <person name="Park Y."/>
            <person name="Passarelli A.L."/>
            <person name="Rozas J."/>
            <person name="Schwartz L.M."/>
            <person name="Smith W."/>
            <person name="Southgate A."/>
            <person name="Vilcinskas A."/>
            <person name="Vogt R."/>
            <person name="Wang P."/>
            <person name="Werren J."/>
            <person name="Yu X.Q."/>
            <person name="Zhou J.J."/>
            <person name="Brown S.J."/>
            <person name="Scherer S.E."/>
            <person name="Richards S."/>
            <person name="Blissard G.W."/>
        </authorList>
    </citation>
    <scope>NUCLEOTIDE SEQUENCE</scope>
</reference>
<dbReference type="GO" id="GO:0008270">
    <property type="term" value="F:zinc ion binding"/>
    <property type="evidence" value="ECO:0007669"/>
    <property type="project" value="UniProtKB-UniRule"/>
</dbReference>
<evidence type="ECO:0000256" key="7">
    <source>
        <dbReference type="PROSITE-ProRule" id="PRU00042"/>
    </source>
</evidence>
<evidence type="ECO:0000259" key="11">
    <source>
        <dbReference type="PROSITE" id="PS51915"/>
    </source>
</evidence>
<dbReference type="InterPro" id="IPR012934">
    <property type="entry name" value="Znf_AD"/>
</dbReference>
<organism evidence="12 13">
    <name type="scientific">Manduca sexta</name>
    <name type="common">Tobacco hawkmoth</name>
    <name type="synonym">Tobacco hornworm</name>
    <dbReference type="NCBI Taxonomy" id="7130"/>
    <lineage>
        <taxon>Eukaryota</taxon>
        <taxon>Metazoa</taxon>
        <taxon>Ecdysozoa</taxon>
        <taxon>Arthropoda</taxon>
        <taxon>Hexapoda</taxon>
        <taxon>Insecta</taxon>
        <taxon>Pterygota</taxon>
        <taxon>Neoptera</taxon>
        <taxon>Endopterygota</taxon>
        <taxon>Lepidoptera</taxon>
        <taxon>Glossata</taxon>
        <taxon>Ditrysia</taxon>
        <taxon>Bombycoidea</taxon>
        <taxon>Sphingidae</taxon>
        <taxon>Sphinginae</taxon>
        <taxon>Sphingini</taxon>
        <taxon>Manduca</taxon>
    </lineage>
</organism>
<feature type="domain" description="C2H2-type" evidence="10">
    <location>
        <begin position="448"/>
        <end position="475"/>
    </location>
</feature>
<keyword evidence="4 7" id="KW-0863">Zinc-finger</keyword>
<feature type="domain" description="C2H2-type" evidence="10">
    <location>
        <begin position="332"/>
        <end position="360"/>
    </location>
</feature>
<dbReference type="PROSITE" id="PS50157">
    <property type="entry name" value="ZINC_FINGER_C2H2_2"/>
    <property type="match status" value="7"/>
</dbReference>
<feature type="region of interest" description="Disordered" evidence="9">
    <location>
        <begin position="127"/>
        <end position="151"/>
    </location>
</feature>
<evidence type="ECO:0000256" key="3">
    <source>
        <dbReference type="ARBA" id="ARBA00022737"/>
    </source>
</evidence>
<gene>
    <name evidence="12" type="ORF">O3G_MSEX004541</name>
</gene>
<evidence type="ECO:0000256" key="1">
    <source>
        <dbReference type="ARBA" id="ARBA00004123"/>
    </source>
</evidence>
<evidence type="ECO:0000256" key="8">
    <source>
        <dbReference type="PROSITE-ProRule" id="PRU01263"/>
    </source>
</evidence>
<dbReference type="GO" id="GO:0010468">
    <property type="term" value="P:regulation of gene expression"/>
    <property type="evidence" value="ECO:0007669"/>
    <property type="project" value="UniProtKB-ARBA"/>
</dbReference>
<dbReference type="PANTHER" id="PTHR24379">
    <property type="entry name" value="KRAB AND ZINC FINGER DOMAIN-CONTAINING"/>
    <property type="match status" value="1"/>
</dbReference>
<keyword evidence="2 8" id="KW-0479">Metal-binding</keyword>
<feature type="domain" description="ZAD" evidence="11">
    <location>
        <begin position="3"/>
        <end position="75"/>
    </location>
</feature>
<dbReference type="Proteomes" id="UP000791440">
    <property type="component" value="Unassembled WGS sequence"/>
</dbReference>
<feature type="domain" description="C2H2-type" evidence="10">
    <location>
        <begin position="304"/>
        <end position="331"/>
    </location>
</feature>
<dbReference type="PROSITE" id="PS00028">
    <property type="entry name" value="ZINC_FINGER_C2H2_1"/>
    <property type="match status" value="7"/>
</dbReference>
<keyword evidence="13" id="KW-1185">Reference proteome</keyword>
<dbReference type="SUPFAM" id="SSF57667">
    <property type="entry name" value="beta-beta-alpha zinc fingers"/>
    <property type="match status" value="4"/>
</dbReference>
<evidence type="ECO:0000256" key="9">
    <source>
        <dbReference type="SAM" id="MobiDB-lite"/>
    </source>
</evidence>
<evidence type="ECO:0000256" key="2">
    <source>
        <dbReference type="ARBA" id="ARBA00022723"/>
    </source>
</evidence>
<evidence type="ECO:0000313" key="13">
    <source>
        <dbReference type="Proteomes" id="UP000791440"/>
    </source>
</evidence>
<keyword evidence="3" id="KW-0677">Repeat</keyword>
<feature type="binding site" evidence="8">
    <location>
        <position position="8"/>
    </location>
    <ligand>
        <name>Zn(2+)</name>
        <dbReference type="ChEBI" id="CHEBI:29105"/>
    </ligand>
</feature>
<dbReference type="GO" id="GO:0005634">
    <property type="term" value="C:nucleus"/>
    <property type="evidence" value="ECO:0007669"/>
    <property type="project" value="UniProtKB-SubCell"/>
</dbReference>
<feature type="domain" description="C2H2-type" evidence="10">
    <location>
        <begin position="420"/>
        <end position="447"/>
    </location>
</feature>
<name>A0A921YXE1_MANSE</name>
<evidence type="ECO:0000259" key="10">
    <source>
        <dbReference type="PROSITE" id="PS50157"/>
    </source>
</evidence>
<reference evidence="12" key="2">
    <citation type="submission" date="2020-12" db="EMBL/GenBank/DDBJ databases">
        <authorList>
            <person name="Kanost M."/>
        </authorList>
    </citation>
    <scope>NUCLEOTIDE SEQUENCE</scope>
</reference>
<dbReference type="Pfam" id="PF07776">
    <property type="entry name" value="zf-AD"/>
    <property type="match status" value="1"/>
</dbReference>
<feature type="domain" description="C2H2-type" evidence="10">
    <location>
        <begin position="247"/>
        <end position="274"/>
    </location>
</feature>
<protein>
    <submittedName>
        <fullName evidence="12">Uncharacterized protein</fullName>
    </submittedName>
</protein>
<evidence type="ECO:0000256" key="6">
    <source>
        <dbReference type="ARBA" id="ARBA00023242"/>
    </source>
</evidence>
<feature type="compositionally biased region" description="Basic residues" evidence="9">
    <location>
        <begin position="135"/>
        <end position="151"/>
    </location>
</feature>
<evidence type="ECO:0000256" key="5">
    <source>
        <dbReference type="ARBA" id="ARBA00022833"/>
    </source>
</evidence>
<feature type="region of interest" description="Disordered" evidence="9">
    <location>
        <begin position="465"/>
        <end position="487"/>
    </location>
</feature>
<accession>A0A921YXE1</accession>
<dbReference type="FunFam" id="3.30.160.60:FF:000630">
    <property type="entry name" value="Zinc finger protein 180"/>
    <property type="match status" value="1"/>
</dbReference>